<evidence type="ECO:0000256" key="7">
    <source>
        <dbReference type="ARBA" id="ARBA00022840"/>
    </source>
</evidence>
<reference evidence="12" key="1">
    <citation type="journal article" date="2021" name="PeerJ">
        <title>Extensive microbial diversity within the chicken gut microbiome revealed by metagenomics and culture.</title>
        <authorList>
            <person name="Gilroy R."/>
            <person name="Ravi A."/>
            <person name="Getino M."/>
            <person name="Pursley I."/>
            <person name="Horton D.L."/>
            <person name="Alikhan N.F."/>
            <person name="Baker D."/>
            <person name="Gharbi K."/>
            <person name="Hall N."/>
            <person name="Watson M."/>
            <person name="Adriaenssens E.M."/>
            <person name="Foster-Nyarko E."/>
            <person name="Jarju S."/>
            <person name="Secka A."/>
            <person name="Antonio M."/>
            <person name="Oren A."/>
            <person name="Chaudhuri R.R."/>
            <person name="La Ragione R."/>
            <person name="Hildebrand F."/>
            <person name="Pallen M.J."/>
        </authorList>
    </citation>
    <scope>NUCLEOTIDE SEQUENCE</scope>
    <source>
        <strain evidence="12">CHK187-11901</strain>
    </source>
</reference>
<dbReference type="Gene3D" id="3.30.565.10">
    <property type="entry name" value="Histidine kinase-like ATPase, C-terminal domain"/>
    <property type="match status" value="1"/>
</dbReference>
<evidence type="ECO:0000256" key="3">
    <source>
        <dbReference type="ARBA" id="ARBA00022553"/>
    </source>
</evidence>
<dbReference type="AlphaFoldDB" id="A0A9D2NQD4"/>
<gene>
    <name evidence="12" type="ORF">H9702_00465</name>
</gene>
<dbReference type="GO" id="GO:0000155">
    <property type="term" value="F:phosphorelay sensor kinase activity"/>
    <property type="evidence" value="ECO:0007669"/>
    <property type="project" value="InterPro"/>
</dbReference>
<dbReference type="PANTHER" id="PTHR24421:SF10">
    <property type="entry name" value="NITRATE_NITRITE SENSOR PROTEIN NARQ"/>
    <property type="match status" value="1"/>
</dbReference>
<feature type="transmembrane region" description="Helical" evidence="10">
    <location>
        <begin position="181"/>
        <end position="202"/>
    </location>
</feature>
<keyword evidence="6 12" id="KW-0418">Kinase</keyword>
<name>A0A9D2NQD4_9FIRM</name>
<evidence type="ECO:0000256" key="8">
    <source>
        <dbReference type="ARBA" id="ARBA00023012"/>
    </source>
</evidence>
<organism evidence="12 13">
    <name type="scientific">Candidatus Merdibacter merdavium</name>
    <dbReference type="NCBI Taxonomy" id="2838692"/>
    <lineage>
        <taxon>Bacteria</taxon>
        <taxon>Bacillati</taxon>
        <taxon>Bacillota</taxon>
        <taxon>Erysipelotrichia</taxon>
        <taxon>Erysipelotrichales</taxon>
        <taxon>Erysipelotrichaceae</taxon>
        <taxon>Merdibacter</taxon>
    </lineage>
</organism>
<dbReference type="InterPro" id="IPR003594">
    <property type="entry name" value="HATPase_dom"/>
</dbReference>
<evidence type="ECO:0000313" key="13">
    <source>
        <dbReference type="Proteomes" id="UP000823896"/>
    </source>
</evidence>
<dbReference type="Pfam" id="PF07730">
    <property type="entry name" value="HisKA_3"/>
    <property type="match status" value="1"/>
</dbReference>
<proteinExistence type="predicted"/>
<dbReference type="SMART" id="SM00387">
    <property type="entry name" value="HATPase_c"/>
    <property type="match status" value="1"/>
</dbReference>
<feature type="coiled-coil region" evidence="9">
    <location>
        <begin position="212"/>
        <end position="242"/>
    </location>
</feature>
<evidence type="ECO:0000313" key="12">
    <source>
        <dbReference type="EMBL" id="HJC35591.1"/>
    </source>
</evidence>
<feature type="transmembrane region" description="Helical" evidence="10">
    <location>
        <begin position="15"/>
        <end position="37"/>
    </location>
</feature>
<dbReference type="PANTHER" id="PTHR24421">
    <property type="entry name" value="NITRATE/NITRITE SENSOR PROTEIN NARX-RELATED"/>
    <property type="match status" value="1"/>
</dbReference>
<keyword evidence="8" id="KW-0902">Two-component regulatory system</keyword>
<dbReference type="Pfam" id="PF02518">
    <property type="entry name" value="HATPase_c"/>
    <property type="match status" value="1"/>
</dbReference>
<keyword evidence="5" id="KW-0547">Nucleotide-binding</keyword>
<comment type="catalytic activity">
    <reaction evidence="1">
        <text>ATP + protein L-histidine = ADP + protein N-phospho-L-histidine.</text>
        <dbReference type="EC" id="2.7.13.3"/>
    </reaction>
</comment>
<accession>A0A9D2NQD4</accession>
<dbReference type="InterPro" id="IPR011712">
    <property type="entry name" value="Sig_transdc_His_kin_sub3_dim/P"/>
</dbReference>
<feature type="domain" description="Histidine kinase/HSP90-like ATPase" evidence="11">
    <location>
        <begin position="346"/>
        <end position="434"/>
    </location>
</feature>
<evidence type="ECO:0000256" key="5">
    <source>
        <dbReference type="ARBA" id="ARBA00022741"/>
    </source>
</evidence>
<dbReference type="EC" id="2.7.13.3" evidence="2"/>
<keyword evidence="4" id="KW-0808">Transferase</keyword>
<dbReference type="SUPFAM" id="SSF55874">
    <property type="entry name" value="ATPase domain of HSP90 chaperone/DNA topoisomerase II/histidine kinase"/>
    <property type="match status" value="1"/>
</dbReference>
<keyword evidence="7" id="KW-0067">ATP-binding</keyword>
<evidence type="ECO:0000256" key="1">
    <source>
        <dbReference type="ARBA" id="ARBA00000085"/>
    </source>
</evidence>
<keyword evidence="9" id="KW-0175">Coiled coil</keyword>
<keyword evidence="10" id="KW-0812">Transmembrane</keyword>
<comment type="caution">
    <text evidence="12">The sequence shown here is derived from an EMBL/GenBank/DDBJ whole genome shotgun (WGS) entry which is preliminary data.</text>
</comment>
<evidence type="ECO:0000256" key="2">
    <source>
        <dbReference type="ARBA" id="ARBA00012438"/>
    </source>
</evidence>
<keyword evidence="10" id="KW-0472">Membrane</keyword>
<feature type="transmembrane region" description="Helical" evidence="10">
    <location>
        <begin position="91"/>
        <end position="108"/>
    </location>
</feature>
<protein>
    <recommendedName>
        <fullName evidence="2">histidine kinase</fullName>
        <ecNumber evidence="2">2.7.13.3</ecNumber>
    </recommendedName>
</protein>
<evidence type="ECO:0000256" key="9">
    <source>
        <dbReference type="SAM" id="Coils"/>
    </source>
</evidence>
<feature type="transmembrane region" description="Helical" evidence="10">
    <location>
        <begin position="137"/>
        <end position="161"/>
    </location>
</feature>
<dbReference type="GO" id="GO:0005524">
    <property type="term" value="F:ATP binding"/>
    <property type="evidence" value="ECO:0007669"/>
    <property type="project" value="UniProtKB-KW"/>
</dbReference>
<keyword evidence="3" id="KW-0597">Phosphoprotein</keyword>
<evidence type="ECO:0000256" key="6">
    <source>
        <dbReference type="ARBA" id="ARBA00022777"/>
    </source>
</evidence>
<dbReference type="GO" id="GO:0016020">
    <property type="term" value="C:membrane"/>
    <property type="evidence" value="ECO:0007669"/>
    <property type="project" value="InterPro"/>
</dbReference>
<dbReference type="InterPro" id="IPR050482">
    <property type="entry name" value="Sensor_HK_TwoCompSys"/>
</dbReference>
<dbReference type="EMBL" id="DWWM01000002">
    <property type="protein sequence ID" value="HJC35591.1"/>
    <property type="molecule type" value="Genomic_DNA"/>
</dbReference>
<reference evidence="12" key="2">
    <citation type="submission" date="2021-04" db="EMBL/GenBank/DDBJ databases">
        <authorList>
            <person name="Gilroy R."/>
        </authorList>
    </citation>
    <scope>NUCLEOTIDE SEQUENCE</scope>
    <source>
        <strain evidence="12">CHK187-11901</strain>
    </source>
</reference>
<dbReference type="Proteomes" id="UP000823896">
    <property type="component" value="Unassembled WGS sequence"/>
</dbReference>
<dbReference type="Gene3D" id="1.20.5.1930">
    <property type="match status" value="1"/>
</dbReference>
<evidence type="ECO:0000256" key="4">
    <source>
        <dbReference type="ARBA" id="ARBA00022679"/>
    </source>
</evidence>
<dbReference type="CDD" id="cd16917">
    <property type="entry name" value="HATPase_UhpB-NarQ-NarX-like"/>
    <property type="match status" value="1"/>
</dbReference>
<evidence type="ECO:0000259" key="11">
    <source>
        <dbReference type="SMART" id="SM00387"/>
    </source>
</evidence>
<dbReference type="GO" id="GO:0046983">
    <property type="term" value="F:protein dimerization activity"/>
    <property type="evidence" value="ECO:0007669"/>
    <property type="project" value="InterPro"/>
</dbReference>
<feature type="transmembrane region" description="Helical" evidence="10">
    <location>
        <begin position="57"/>
        <end position="79"/>
    </location>
</feature>
<keyword evidence="10" id="KW-1133">Transmembrane helix</keyword>
<evidence type="ECO:0000256" key="10">
    <source>
        <dbReference type="SAM" id="Phobius"/>
    </source>
</evidence>
<sequence>MIKALISDSGFRLRVSYALLCGICFLQLLFLAVFIFFTTDLIQQRFEAADFLRQAEVIPLPATLILGGTLLLYPMLLGVMQLRGHVREKPWSALAFLLLESVICMALLRLTSFAGNQIFLLVAANMLTLTRDRKNRGIGLIILVILFLCTNDHVVSAFVPITSFERYLYPYTAQSASLFQGTASALSTSVLILFLVYILFLIQDQMLESAQMRRINDELRTLNHQLEEMADVREKMGETRERNRLAREIHDTLGHTLTGLSTGIDAAKTLLQRDPDMAIKQLDILSATAREGLKDVRRSVRKLRPDALENHTLKGALETMIEEFMRSSGVKVSYVCHLDSLDFQPDEEDTIYRIVQECMTNSVRHGHASRIYISFGKDQDSLILIIEDDGKGCVDIQEGFGLHHMKERIALLNGNVRFYGRDGFEVLVELPLRKEDERI</sequence>
<dbReference type="InterPro" id="IPR036890">
    <property type="entry name" value="HATPase_C_sf"/>
</dbReference>